<organism evidence="2 3">
    <name type="scientific">Mucor saturninus</name>
    <dbReference type="NCBI Taxonomy" id="64648"/>
    <lineage>
        <taxon>Eukaryota</taxon>
        <taxon>Fungi</taxon>
        <taxon>Fungi incertae sedis</taxon>
        <taxon>Mucoromycota</taxon>
        <taxon>Mucoromycotina</taxon>
        <taxon>Mucoromycetes</taxon>
        <taxon>Mucorales</taxon>
        <taxon>Mucorineae</taxon>
        <taxon>Mucoraceae</taxon>
        <taxon>Mucor</taxon>
    </lineage>
</organism>
<sequence>MQSIVSTFVGMVFPHTLEVDNDNNKVYFLLYESFSARYSGGRRKIPHEASLNVRNPMCTTYIQQIKYMVHPEVGPTQLSEGVKEGYFHVNLSANQDFEIGPDFFESTFGVNDDLESLNNNIRDPDQPTVRPDNEEIENPQENNSTSNVHSDVDEDDSSDDDLEGDQAAREYFRSGRRFSDSSSDDDFEMEQSKKDATPVFLDSDGEIVDEEMDRMQDYVDEVEQELLNRPDTMQQKGDSENRRNEERVAETEKNISDSTSLGENEKATECGTSSNLKSNTITAVEEEHSTKDNFQPSIRKRRIIKPETDVNEDSSNTLDTQITPPPNTNSKGKMPDRQNVEPFRLNINHLLTLSSANIASQTSARKDNLQAPFHPFFRKRNVSMSSSTSDISDNSASTQASSDTATSIDNCNSPTSKKRMNVAIDSGNHPHTMGKKAKLDLPSRSSNESDTDTHQQEKRKPGRPKKKGEPSKKGIVVQLPDIIKKARGRPKKDSDKEPPKSK</sequence>
<feature type="compositionally biased region" description="Polar residues" evidence="1">
    <location>
        <begin position="139"/>
        <end position="149"/>
    </location>
</feature>
<protein>
    <submittedName>
        <fullName evidence="2">Uncharacterized protein</fullName>
    </submittedName>
</protein>
<proteinExistence type="predicted"/>
<feature type="region of interest" description="Disordered" evidence="1">
    <location>
        <begin position="384"/>
        <end position="502"/>
    </location>
</feature>
<evidence type="ECO:0000313" key="3">
    <source>
        <dbReference type="Proteomes" id="UP000603453"/>
    </source>
</evidence>
<feature type="region of interest" description="Disordered" evidence="1">
    <location>
        <begin position="115"/>
        <end position="203"/>
    </location>
</feature>
<feature type="compositionally biased region" description="Basic and acidic residues" evidence="1">
    <location>
        <begin position="166"/>
        <end position="179"/>
    </location>
</feature>
<feature type="compositionally biased region" description="Polar residues" evidence="1">
    <location>
        <begin position="313"/>
        <end position="322"/>
    </location>
</feature>
<feature type="compositionally biased region" description="Polar residues" evidence="1">
    <location>
        <begin position="270"/>
        <end position="282"/>
    </location>
</feature>
<feature type="compositionally biased region" description="Low complexity" evidence="1">
    <location>
        <begin position="384"/>
        <end position="409"/>
    </location>
</feature>
<dbReference type="Proteomes" id="UP000603453">
    <property type="component" value="Unassembled WGS sequence"/>
</dbReference>
<reference evidence="2" key="1">
    <citation type="submission" date="2020-12" db="EMBL/GenBank/DDBJ databases">
        <title>Metabolic potential, ecology and presence of endohyphal bacteria is reflected in genomic diversity of Mucoromycotina.</title>
        <authorList>
            <person name="Muszewska A."/>
            <person name="Okrasinska A."/>
            <person name="Steczkiewicz K."/>
            <person name="Drgas O."/>
            <person name="Orlowska M."/>
            <person name="Perlinska-Lenart U."/>
            <person name="Aleksandrzak-Piekarczyk T."/>
            <person name="Szatraj K."/>
            <person name="Zielenkiewicz U."/>
            <person name="Pilsyk S."/>
            <person name="Malc E."/>
            <person name="Mieczkowski P."/>
            <person name="Kruszewska J.S."/>
            <person name="Biernat P."/>
            <person name="Pawlowska J."/>
        </authorList>
    </citation>
    <scope>NUCLEOTIDE SEQUENCE</scope>
    <source>
        <strain evidence="2">WA0000017839</strain>
    </source>
</reference>
<comment type="caution">
    <text evidence="2">The sequence shown here is derived from an EMBL/GenBank/DDBJ whole genome shotgun (WGS) entry which is preliminary data.</text>
</comment>
<name>A0A8H7QHU4_9FUNG</name>
<gene>
    <name evidence="2" type="ORF">INT47_012053</name>
</gene>
<evidence type="ECO:0000256" key="1">
    <source>
        <dbReference type="SAM" id="MobiDB-lite"/>
    </source>
</evidence>
<accession>A0A8H7QHU4</accession>
<feature type="compositionally biased region" description="Basic and acidic residues" evidence="1">
    <location>
        <begin position="237"/>
        <end position="255"/>
    </location>
</feature>
<feature type="compositionally biased region" description="Acidic residues" evidence="1">
    <location>
        <begin position="152"/>
        <end position="164"/>
    </location>
</feature>
<feature type="region of interest" description="Disordered" evidence="1">
    <location>
        <begin position="223"/>
        <end position="338"/>
    </location>
</feature>
<evidence type="ECO:0000313" key="2">
    <source>
        <dbReference type="EMBL" id="KAG2192716.1"/>
    </source>
</evidence>
<dbReference type="EMBL" id="JAEPRD010000272">
    <property type="protein sequence ID" value="KAG2192716.1"/>
    <property type="molecule type" value="Genomic_DNA"/>
</dbReference>
<dbReference type="AlphaFoldDB" id="A0A8H7QHU4"/>
<feature type="compositionally biased region" description="Basic and acidic residues" evidence="1">
    <location>
        <begin position="491"/>
        <end position="502"/>
    </location>
</feature>
<keyword evidence="3" id="KW-1185">Reference proteome</keyword>